<dbReference type="EMBL" id="VNHW01000001">
    <property type="protein sequence ID" value="TYP90459.1"/>
    <property type="molecule type" value="Genomic_DNA"/>
</dbReference>
<dbReference type="CDD" id="cd20007">
    <property type="entry name" value="PBP1_ABC_sugar_binding-like"/>
    <property type="match status" value="1"/>
</dbReference>
<dbReference type="SUPFAM" id="SSF53822">
    <property type="entry name" value="Periplasmic binding protein-like I"/>
    <property type="match status" value="1"/>
</dbReference>
<keyword evidence="7" id="KW-1185">Reference proteome</keyword>
<dbReference type="PANTHER" id="PTHR46847:SF1">
    <property type="entry name" value="D-ALLOSE-BINDING PERIPLASMIC PROTEIN-RELATED"/>
    <property type="match status" value="1"/>
</dbReference>
<comment type="caution">
    <text evidence="6">The sequence shown here is derived from an EMBL/GenBank/DDBJ whole genome shotgun (WGS) entry which is preliminary data.</text>
</comment>
<evidence type="ECO:0000256" key="4">
    <source>
        <dbReference type="SAM" id="SignalP"/>
    </source>
</evidence>
<evidence type="ECO:0000259" key="5">
    <source>
        <dbReference type="Pfam" id="PF13407"/>
    </source>
</evidence>
<keyword evidence="3 4" id="KW-0732">Signal</keyword>
<gene>
    <name evidence="6" type="ORF">BD833_101177</name>
</gene>
<proteinExistence type="inferred from homology"/>
<dbReference type="AlphaFoldDB" id="A0A5S5D755"/>
<dbReference type="GO" id="GO:0030313">
    <property type="term" value="C:cell envelope"/>
    <property type="evidence" value="ECO:0007669"/>
    <property type="project" value="UniProtKB-SubCell"/>
</dbReference>
<dbReference type="PANTHER" id="PTHR46847">
    <property type="entry name" value="D-ALLOSE-BINDING PERIPLASMIC PROTEIN-RELATED"/>
    <property type="match status" value="1"/>
</dbReference>
<name>A0A5S5D755_9ACTN</name>
<dbReference type="InterPro" id="IPR025997">
    <property type="entry name" value="SBP_2_dom"/>
</dbReference>
<dbReference type="Proteomes" id="UP000322499">
    <property type="component" value="Unassembled WGS sequence"/>
</dbReference>
<protein>
    <submittedName>
        <fullName evidence="6">Monosaccharide ABC transporter substrate-binding protein (CUT2 family)</fullName>
    </submittedName>
</protein>
<accession>A0A5S5D755</accession>
<feature type="domain" description="Periplasmic binding protein" evidence="5">
    <location>
        <begin position="44"/>
        <end position="300"/>
    </location>
</feature>
<organism evidence="6 7">
    <name type="scientific">Blastococcus xanthinilyticus</name>
    <dbReference type="NCBI Taxonomy" id="1564164"/>
    <lineage>
        <taxon>Bacteria</taxon>
        <taxon>Bacillati</taxon>
        <taxon>Actinomycetota</taxon>
        <taxon>Actinomycetes</taxon>
        <taxon>Geodermatophilales</taxon>
        <taxon>Geodermatophilaceae</taxon>
        <taxon>Blastococcus</taxon>
    </lineage>
</organism>
<evidence type="ECO:0000256" key="1">
    <source>
        <dbReference type="ARBA" id="ARBA00004196"/>
    </source>
</evidence>
<dbReference type="GO" id="GO:0030246">
    <property type="term" value="F:carbohydrate binding"/>
    <property type="evidence" value="ECO:0007669"/>
    <property type="project" value="UniProtKB-ARBA"/>
</dbReference>
<evidence type="ECO:0000256" key="3">
    <source>
        <dbReference type="ARBA" id="ARBA00022729"/>
    </source>
</evidence>
<dbReference type="Pfam" id="PF13407">
    <property type="entry name" value="Peripla_BP_4"/>
    <property type="match status" value="1"/>
</dbReference>
<evidence type="ECO:0000256" key="2">
    <source>
        <dbReference type="ARBA" id="ARBA00007639"/>
    </source>
</evidence>
<sequence length="329" mass="33514">MNRGITARIAAISALALALAACGGDDSDGGSAGGSGGGSEAYEVAFVQGVAGDEFYITMECGIQEAAEELGVEVTTQGPQQFDPAQQTPIVDSVVASSPDGLLIAPTDVTGMYRPIKAAADAGVTVGLVDTTLEDPSMAITQVASDNEGGGAAAFQAIQEANPDGGKVLIVGHEPGISTNEARIKGFLDALAEDPKFTALPTQYAQNEVAEGARIVTSTLQSDPDLIGIFGTNLFAAEGAATGLRQAGAEEQVTVVGFDAGPAQVEALENGTVQALVAQQPAEIGRQGLEQVVAELNGEEPEAEIQTGFTILTKENLADNQDAVYRSSC</sequence>
<evidence type="ECO:0000313" key="7">
    <source>
        <dbReference type="Proteomes" id="UP000322499"/>
    </source>
</evidence>
<comment type="similarity">
    <text evidence="2">Belongs to the bacterial solute-binding protein 2 family.</text>
</comment>
<evidence type="ECO:0000313" key="6">
    <source>
        <dbReference type="EMBL" id="TYP90459.1"/>
    </source>
</evidence>
<dbReference type="RefSeq" id="WP_166531240.1">
    <property type="nucleotide sequence ID" value="NZ_VNHW01000001.1"/>
</dbReference>
<feature type="signal peptide" evidence="4">
    <location>
        <begin position="1"/>
        <end position="20"/>
    </location>
</feature>
<dbReference type="InterPro" id="IPR028082">
    <property type="entry name" value="Peripla_BP_I"/>
</dbReference>
<dbReference type="Gene3D" id="3.40.50.2300">
    <property type="match status" value="2"/>
</dbReference>
<reference evidence="6 7" key="1">
    <citation type="submission" date="2019-07" db="EMBL/GenBank/DDBJ databases">
        <title>Genomic Encyclopedia of Archaeal and Bacterial Type Strains, Phase II (KMG-II): from individual species to whole genera.</title>
        <authorList>
            <person name="Goeker M."/>
        </authorList>
    </citation>
    <scope>NUCLEOTIDE SEQUENCE [LARGE SCALE GENOMIC DNA]</scope>
    <source>
        <strain evidence="6 7">DSM 46842</strain>
    </source>
</reference>
<feature type="chain" id="PRO_5024351114" evidence="4">
    <location>
        <begin position="21"/>
        <end position="329"/>
    </location>
</feature>
<comment type="subcellular location">
    <subcellularLocation>
        <location evidence="1">Cell envelope</location>
    </subcellularLocation>
</comment>
<dbReference type="PROSITE" id="PS51257">
    <property type="entry name" value="PROKAR_LIPOPROTEIN"/>
    <property type="match status" value="1"/>
</dbReference>